<evidence type="ECO:0000313" key="5">
    <source>
        <dbReference type="EMBL" id="SNT29504.1"/>
    </source>
</evidence>
<dbReference type="InterPro" id="IPR036390">
    <property type="entry name" value="WH_DNA-bd_sf"/>
</dbReference>
<dbReference type="SUPFAM" id="SSF48008">
    <property type="entry name" value="GntR ligand-binding domain-like"/>
    <property type="match status" value="1"/>
</dbReference>
<dbReference type="SUPFAM" id="SSF46785">
    <property type="entry name" value="Winged helix' DNA-binding domain"/>
    <property type="match status" value="1"/>
</dbReference>
<dbReference type="PANTHER" id="PTHR43537">
    <property type="entry name" value="TRANSCRIPTIONAL REGULATOR, GNTR FAMILY"/>
    <property type="match status" value="1"/>
</dbReference>
<dbReference type="InterPro" id="IPR011711">
    <property type="entry name" value="GntR_C"/>
</dbReference>
<dbReference type="Pfam" id="PF00392">
    <property type="entry name" value="GntR"/>
    <property type="match status" value="1"/>
</dbReference>
<dbReference type="RefSeq" id="WP_089249676.1">
    <property type="nucleotide sequence ID" value="NZ_FZOW01000013.1"/>
</dbReference>
<dbReference type="OrthoDB" id="3570892at2"/>
<evidence type="ECO:0000256" key="2">
    <source>
        <dbReference type="ARBA" id="ARBA00023125"/>
    </source>
</evidence>
<sequence length="226" mass="24760">MVSATPRKLVTANFQMQVASSLRTMIIDGELNPGDALSEVALAETFGISRTPVREALKQLQIEGLVEIRSRVGTFVARPSRREINELFEMKQLLEGAAARLMAARGNIPELDAMKANVREADEAVEAGDTERYAELVRDFHEILIAGADNGKLSAHYRILMNQLSYGRLVKTSLSQPGRSVDSETEHHRVLELIVAKDGAGAERLMRHHVQASHHAVMAGLDAADA</sequence>
<dbReference type="InterPro" id="IPR000524">
    <property type="entry name" value="Tscrpt_reg_HTH_GntR"/>
</dbReference>
<dbReference type="AlphaFoldDB" id="A0A239LIX3"/>
<evidence type="ECO:0000256" key="1">
    <source>
        <dbReference type="ARBA" id="ARBA00023015"/>
    </source>
</evidence>
<evidence type="ECO:0000256" key="3">
    <source>
        <dbReference type="ARBA" id="ARBA00023163"/>
    </source>
</evidence>
<dbReference type="GO" id="GO:0003700">
    <property type="term" value="F:DNA-binding transcription factor activity"/>
    <property type="evidence" value="ECO:0007669"/>
    <property type="project" value="InterPro"/>
</dbReference>
<proteinExistence type="predicted"/>
<dbReference type="Pfam" id="PF07729">
    <property type="entry name" value="FCD"/>
    <property type="match status" value="1"/>
</dbReference>
<dbReference type="SMART" id="SM00895">
    <property type="entry name" value="FCD"/>
    <property type="match status" value="1"/>
</dbReference>
<dbReference type="InterPro" id="IPR008920">
    <property type="entry name" value="TF_FadR/GntR_C"/>
</dbReference>
<reference evidence="6" key="1">
    <citation type="submission" date="2017-06" db="EMBL/GenBank/DDBJ databases">
        <authorList>
            <person name="Varghese N."/>
            <person name="Submissions S."/>
        </authorList>
    </citation>
    <scope>NUCLEOTIDE SEQUENCE [LARGE SCALE GENOMIC DNA]</scope>
    <source>
        <strain evidence="6">JCM 23211</strain>
    </source>
</reference>
<dbReference type="Gene3D" id="1.20.120.530">
    <property type="entry name" value="GntR ligand-binding domain-like"/>
    <property type="match status" value="1"/>
</dbReference>
<evidence type="ECO:0000313" key="6">
    <source>
        <dbReference type="Proteomes" id="UP000198327"/>
    </source>
</evidence>
<dbReference type="PROSITE" id="PS50949">
    <property type="entry name" value="HTH_GNTR"/>
    <property type="match status" value="1"/>
</dbReference>
<keyword evidence="3" id="KW-0804">Transcription</keyword>
<evidence type="ECO:0000259" key="4">
    <source>
        <dbReference type="PROSITE" id="PS50949"/>
    </source>
</evidence>
<dbReference type="SMART" id="SM00345">
    <property type="entry name" value="HTH_GNTR"/>
    <property type="match status" value="1"/>
</dbReference>
<name>A0A239LIX3_9NOCA</name>
<protein>
    <submittedName>
        <fullName evidence="5">DNA-binding transcriptional regulator, GntR family</fullName>
    </submittedName>
</protein>
<dbReference type="Gene3D" id="1.10.10.10">
    <property type="entry name" value="Winged helix-like DNA-binding domain superfamily/Winged helix DNA-binding domain"/>
    <property type="match status" value="1"/>
</dbReference>
<organism evidence="5 6">
    <name type="scientific">Rhodococcoides kyotonense</name>
    <dbReference type="NCBI Taxonomy" id="398843"/>
    <lineage>
        <taxon>Bacteria</taxon>
        <taxon>Bacillati</taxon>
        <taxon>Actinomycetota</taxon>
        <taxon>Actinomycetes</taxon>
        <taxon>Mycobacteriales</taxon>
        <taxon>Nocardiaceae</taxon>
        <taxon>Rhodococcoides</taxon>
    </lineage>
</organism>
<accession>A0A239LIX3</accession>
<dbReference type="EMBL" id="FZOW01000013">
    <property type="protein sequence ID" value="SNT29504.1"/>
    <property type="molecule type" value="Genomic_DNA"/>
</dbReference>
<dbReference type="CDD" id="cd07377">
    <property type="entry name" value="WHTH_GntR"/>
    <property type="match status" value="1"/>
</dbReference>
<dbReference type="Proteomes" id="UP000198327">
    <property type="component" value="Unassembled WGS sequence"/>
</dbReference>
<feature type="domain" description="HTH gntR-type" evidence="4">
    <location>
        <begin position="12"/>
        <end position="79"/>
    </location>
</feature>
<keyword evidence="6" id="KW-1185">Reference proteome</keyword>
<keyword evidence="2 5" id="KW-0238">DNA-binding</keyword>
<dbReference type="PRINTS" id="PR00035">
    <property type="entry name" value="HTHGNTR"/>
</dbReference>
<dbReference type="GO" id="GO:0003677">
    <property type="term" value="F:DNA binding"/>
    <property type="evidence" value="ECO:0007669"/>
    <property type="project" value="UniProtKB-KW"/>
</dbReference>
<dbReference type="InterPro" id="IPR036388">
    <property type="entry name" value="WH-like_DNA-bd_sf"/>
</dbReference>
<gene>
    <name evidence="5" type="ORF">SAMN05421642_11340</name>
</gene>
<dbReference type="PANTHER" id="PTHR43537:SF51">
    <property type="entry name" value="HTH-TYPE TRANSCRIPTIONAL REGULATOR LGOR-RELATED"/>
    <property type="match status" value="1"/>
</dbReference>
<keyword evidence="1" id="KW-0805">Transcription regulation</keyword>